<organism evidence="2 3">
    <name type="scientific">Trifolium medium</name>
    <dbReference type="NCBI Taxonomy" id="97028"/>
    <lineage>
        <taxon>Eukaryota</taxon>
        <taxon>Viridiplantae</taxon>
        <taxon>Streptophyta</taxon>
        <taxon>Embryophyta</taxon>
        <taxon>Tracheophyta</taxon>
        <taxon>Spermatophyta</taxon>
        <taxon>Magnoliopsida</taxon>
        <taxon>eudicotyledons</taxon>
        <taxon>Gunneridae</taxon>
        <taxon>Pentapetalae</taxon>
        <taxon>rosids</taxon>
        <taxon>fabids</taxon>
        <taxon>Fabales</taxon>
        <taxon>Fabaceae</taxon>
        <taxon>Papilionoideae</taxon>
        <taxon>50 kb inversion clade</taxon>
        <taxon>NPAAA clade</taxon>
        <taxon>Hologalegina</taxon>
        <taxon>IRL clade</taxon>
        <taxon>Trifolieae</taxon>
        <taxon>Trifolium</taxon>
    </lineage>
</organism>
<feature type="non-terminal residue" evidence="2">
    <location>
        <position position="29"/>
    </location>
</feature>
<proteinExistence type="predicted"/>
<name>A0A392W8H6_9FABA</name>
<dbReference type="AlphaFoldDB" id="A0A392W8H6"/>
<reference evidence="2 3" key="1">
    <citation type="journal article" date="2018" name="Front. Plant Sci.">
        <title>Red Clover (Trifolium pratense) and Zigzag Clover (T. medium) - A Picture of Genomic Similarities and Differences.</title>
        <authorList>
            <person name="Dluhosova J."/>
            <person name="Istvanek J."/>
            <person name="Nedelnik J."/>
            <person name="Repkova J."/>
        </authorList>
    </citation>
    <scope>NUCLEOTIDE SEQUENCE [LARGE SCALE GENOMIC DNA]</scope>
    <source>
        <strain evidence="3">cv. 10/8</strain>
        <tissue evidence="2">Leaf</tissue>
    </source>
</reference>
<evidence type="ECO:0000313" key="2">
    <source>
        <dbReference type="EMBL" id="MCI95441.1"/>
    </source>
</evidence>
<dbReference type="EMBL" id="LXQA011386870">
    <property type="protein sequence ID" value="MCI95441.1"/>
    <property type="molecule type" value="Genomic_DNA"/>
</dbReference>
<comment type="caution">
    <text evidence="2">The sequence shown here is derived from an EMBL/GenBank/DDBJ whole genome shotgun (WGS) entry which is preliminary data.</text>
</comment>
<evidence type="ECO:0000313" key="3">
    <source>
        <dbReference type="Proteomes" id="UP000265520"/>
    </source>
</evidence>
<feature type="region of interest" description="Disordered" evidence="1">
    <location>
        <begin position="1"/>
        <end position="29"/>
    </location>
</feature>
<accession>A0A392W8H6</accession>
<dbReference type="Proteomes" id="UP000265520">
    <property type="component" value="Unassembled WGS sequence"/>
</dbReference>
<sequence>MNPRAEPATLLRVSGRGALASPRQISPEM</sequence>
<keyword evidence="3" id="KW-1185">Reference proteome</keyword>
<protein>
    <submittedName>
        <fullName evidence="2">Uncharacterized protein</fullName>
    </submittedName>
</protein>
<evidence type="ECO:0000256" key="1">
    <source>
        <dbReference type="SAM" id="MobiDB-lite"/>
    </source>
</evidence>